<keyword evidence="1" id="KW-0472">Membrane</keyword>
<organism evidence="2 3">
    <name type="scientific">Smittium culicis</name>
    <dbReference type="NCBI Taxonomy" id="133412"/>
    <lineage>
        <taxon>Eukaryota</taxon>
        <taxon>Fungi</taxon>
        <taxon>Fungi incertae sedis</taxon>
        <taxon>Zoopagomycota</taxon>
        <taxon>Kickxellomycotina</taxon>
        <taxon>Harpellomycetes</taxon>
        <taxon>Harpellales</taxon>
        <taxon>Legeriomycetaceae</taxon>
        <taxon>Smittium</taxon>
    </lineage>
</organism>
<evidence type="ECO:0000313" key="2">
    <source>
        <dbReference type="EMBL" id="OMJ27629.1"/>
    </source>
</evidence>
<evidence type="ECO:0000313" key="3">
    <source>
        <dbReference type="Proteomes" id="UP000187429"/>
    </source>
</evidence>
<protein>
    <submittedName>
        <fullName evidence="2">Uncharacterized protein</fullName>
    </submittedName>
</protein>
<comment type="caution">
    <text evidence="2">The sequence shown here is derived from an EMBL/GenBank/DDBJ whole genome shotgun (WGS) entry which is preliminary data.</text>
</comment>
<keyword evidence="1" id="KW-0812">Transmembrane</keyword>
<evidence type="ECO:0000256" key="1">
    <source>
        <dbReference type="SAM" id="Phobius"/>
    </source>
</evidence>
<keyword evidence="1" id="KW-1133">Transmembrane helix</keyword>
<sequence length="95" mass="10725">MSYTSHALCDFNICPHSSVKVNNNWIRKCMSISSLLLLLSTANLAYYSLTGIDQLSSSHFLAKPRFTSTLQYYFLFTTIIPTSAPPTQKNHSVLY</sequence>
<keyword evidence="3" id="KW-1185">Reference proteome</keyword>
<name>A0A1R1YL32_9FUNG</name>
<reference evidence="3" key="1">
    <citation type="submission" date="2017-01" db="EMBL/GenBank/DDBJ databases">
        <authorList>
            <person name="Wang Y."/>
            <person name="White M."/>
            <person name="Kvist S."/>
            <person name="Moncalvo J.-M."/>
        </authorList>
    </citation>
    <scope>NUCLEOTIDE SEQUENCE [LARGE SCALE GENOMIC DNA]</scope>
    <source>
        <strain evidence="3">ID-206-W2</strain>
    </source>
</reference>
<dbReference type="EMBL" id="LSSM01000906">
    <property type="protein sequence ID" value="OMJ27629.1"/>
    <property type="molecule type" value="Genomic_DNA"/>
</dbReference>
<feature type="transmembrane region" description="Helical" evidence="1">
    <location>
        <begin position="25"/>
        <end position="49"/>
    </location>
</feature>
<gene>
    <name evidence="2" type="ORF">AYI69_g2929</name>
</gene>
<proteinExistence type="predicted"/>
<accession>A0A1R1YL32</accession>
<dbReference type="Proteomes" id="UP000187429">
    <property type="component" value="Unassembled WGS sequence"/>
</dbReference>
<dbReference type="AlphaFoldDB" id="A0A1R1YL32"/>